<accession>A0ABQ6MIT7</accession>
<dbReference type="EMBL" id="BRYB01000269">
    <property type="protein sequence ID" value="GMI26684.1"/>
    <property type="molecule type" value="Genomic_DNA"/>
</dbReference>
<organism evidence="1 2">
    <name type="scientific">Tetraparma gracilis</name>
    <dbReference type="NCBI Taxonomy" id="2962635"/>
    <lineage>
        <taxon>Eukaryota</taxon>
        <taxon>Sar</taxon>
        <taxon>Stramenopiles</taxon>
        <taxon>Ochrophyta</taxon>
        <taxon>Bolidophyceae</taxon>
        <taxon>Parmales</taxon>
        <taxon>Triparmaceae</taxon>
        <taxon>Tetraparma</taxon>
    </lineage>
</organism>
<reference evidence="1 2" key="1">
    <citation type="journal article" date="2023" name="Commun. Biol.">
        <title>Genome analysis of Parmales, the sister group of diatoms, reveals the evolutionary specialization of diatoms from phago-mixotrophs to photoautotrophs.</title>
        <authorList>
            <person name="Ban H."/>
            <person name="Sato S."/>
            <person name="Yoshikawa S."/>
            <person name="Yamada K."/>
            <person name="Nakamura Y."/>
            <person name="Ichinomiya M."/>
            <person name="Sato N."/>
            <person name="Blanc-Mathieu R."/>
            <person name="Endo H."/>
            <person name="Kuwata A."/>
            <person name="Ogata H."/>
        </authorList>
    </citation>
    <scope>NUCLEOTIDE SEQUENCE [LARGE SCALE GENOMIC DNA]</scope>
</reference>
<evidence type="ECO:0000313" key="1">
    <source>
        <dbReference type="EMBL" id="GMI26684.1"/>
    </source>
</evidence>
<sequence length="67" mass="6648">YGAGIESLLSSGFFRTLAAATPGLVSVALQPPISVEDVAGAAVNAALGKVQGREVADHDAIVSAARL</sequence>
<feature type="non-terminal residue" evidence="1">
    <location>
        <position position="1"/>
    </location>
</feature>
<gene>
    <name evidence="1" type="ORF">TeGR_g350</name>
</gene>
<name>A0ABQ6MIT7_9STRA</name>
<proteinExistence type="predicted"/>
<comment type="caution">
    <text evidence="1">The sequence shown here is derived from an EMBL/GenBank/DDBJ whole genome shotgun (WGS) entry which is preliminary data.</text>
</comment>
<dbReference type="Proteomes" id="UP001165060">
    <property type="component" value="Unassembled WGS sequence"/>
</dbReference>
<keyword evidence="2" id="KW-1185">Reference proteome</keyword>
<protein>
    <submittedName>
        <fullName evidence="1">Uncharacterized protein</fullName>
    </submittedName>
</protein>
<evidence type="ECO:0000313" key="2">
    <source>
        <dbReference type="Proteomes" id="UP001165060"/>
    </source>
</evidence>